<sequence length="174" mass="19276">MKGLPYVGTVGKFQYSVLGGLFSSKSSLKLSYFFSPIGSVSESSNDEAMWAQIGFHCNSFTSSSQAMSYVTNTLLEGLSTTDGDRRDDYEIVLLHQAREAKRPFQFLSNMLLMLNASSNRCKIPITQDASASAYQILSYFLLDETLAFRTNVIPSPKGEIEDIYILPYGVHAIP</sequence>
<proteinExistence type="predicted"/>
<gene>
    <name evidence="1" type="ORF">M9H77_23088</name>
</gene>
<evidence type="ECO:0000313" key="1">
    <source>
        <dbReference type="EMBL" id="KAI5663765.1"/>
    </source>
</evidence>
<organism evidence="1 2">
    <name type="scientific">Catharanthus roseus</name>
    <name type="common">Madagascar periwinkle</name>
    <name type="synonym">Vinca rosea</name>
    <dbReference type="NCBI Taxonomy" id="4058"/>
    <lineage>
        <taxon>Eukaryota</taxon>
        <taxon>Viridiplantae</taxon>
        <taxon>Streptophyta</taxon>
        <taxon>Embryophyta</taxon>
        <taxon>Tracheophyta</taxon>
        <taxon>Spermatophyta</taxon>
        <taxon>Magnoliopsida</taxon>
        <taxon>eudicotyledons</taxon>
        <taxon>Gunneridae</taxon>
        <taxon>Pentapetalae</taxon>
        <taxon>asterids</taxon>
        <taxon>lamiids</taxon>
        <taxon>Gentianales</taxon>
        <taxon>Apocynaceae</taxon>
        <taxon>Rauvolfioideae</taxon>
        <taxon>Vinceae</taxon>
        <taxon>Catharanthinae</taxon>
        <taxon>Catharanthus</taxon>
    </lineage>
</organism>
<dbReference type="Proteomes" id="UP001060085">
    <property type="component" value="Linkage Group LG05"/>
</dbReference>
<evidence type="ECO:0000313" key="2">
    <source>
        <dbReference type="Proteomes" id="UP001060085"/>
    </source>
</evidence>
<reference evidence="2" key="1">
    <citation type="journal article" date="2023" name="Nat. Plants">
        <title>Single-cell RNA sequencing provides a high-resolution roadmap for understanding the multicellular compartmentation of specialized metabolism.</title>
        <authorList>
            <person name="Sun S."/>
            <person name="Shen X."/>
            <person name="Li Y."/>
            <person name="Li Y."/>
            <person name="Wang S."/>
            <person name="Li R."/>
            <person name="Zhang H."/>
            <person name="Shen G."/>
            <person name="Guo B."/>
            <person name="Wei J."/>
            <person name="Xu J."/>
            <person name="St-Pierre B."/>
            <person name="Chen S."/>
            <person name="Sun C."/>
        </authorList>
    </citation>
    <scope>NUCLEOTIDE SEQUENCE [LARGE SCALE GENOMIC DNA]</scope>
</reference>
<name>A0ACC0ATU2_CATRO</name>
<dbReference type="EMBL" id="CM044705">
    <property type="protein sequence ID" value="KAI5663765.1"/>
    <property type="molecule type" value="Genomic_DNA"/>
</dbReference>
<comment type="caution">
    <text evidence="1">The sequence shown here is derived from an EMBL/GenBank/DDBJ whole genome shotgun (WGS) entry which is preliminary data.</text>
</comment>
<accession>A0ACC0ATU2</accession>
<protein>
    <submittedName>
        <fullName evidence="1">Uncharacterized protein</fullName>
    </submittedName>
</protein>
<keyword evidence="2" id="KW-1185">Reference proteome</keyword>